<dbReference type="PROSITE" id="PS00211">
    <property type="entry name" value="ABC_TRANSPORTER_1"/>
    <property type="match status" value="1"/>
</dbReference>
<dbReference type="EMBL" id="BAAAQD010000022">
    <property type="protein sequence ID" value="GAA1550999.1"/>
    <property type="molecule type" value="Genomic_DNA"/>
</dbReference>
<dbReference type="Pfam" id="PF00005">
    <property type="entry name" value="ABC_tran"/>
    <property type="match status" value="1"/>
</dbReference>
<dbReference type="InterPro" id="IPR003439">
    <property type="entry name" value="ABC_transporter-like_ATP-bd"/>
</dbReference>
<keyword evidence="2" id="KW-0813">Transport</keyword>
<dbReference type="PANTHER" id="PTHR43335">
    <property type="entry name" value="ABC TRANSPORTER, ATP-BINDING PROTEIN"/>
    <property type="match status" value="1"/>
</dbReference>
<protein>
    <recommendedName>
        <fullName evidence="5">ABC transporter domain-containing protein</fullName>
    </recommendedName>
</protein>
<comment type="caution">
    <text evidence="6">The sequence shown here is derived from an EMBL/GenBank/DDBJ whole genome shotgun (WGS) entry which is preliminary data.</text>
</comment>
<keyword evidence="3" id="KW-0547">Nucleotide-binding</keyword>
<evidence type="ECO:0000256" key="2">
    <source>
        <dbReference type="ARBA" id="ARBA00022448"/>
    </source>
</evidence>
<dbReference type="InterPro" id="IPR017871">
    <property type="entry name" value="ABC_transporter-like_CS"/>
</dbReference>
<evidence type="ECO:0000313" key="6">
    <source>
        <dbReference type="EMBL" id="GAA1550999.1"/>
    </source>
</evidence>
<evidence type="ECO:0000256" key="4">
    <source>
        <dbReference type="ARBA" id="ARBA00022840"/>
    </source>
</evidence>
<dbReference type="Gene3D" id="3.40.50.300">
    <property type="entry name" value="P-loop containing nucleotide triphosphate hydrolases"/>
    <property type="match status" value="1"/>
</dbReference>
<reference evidence="6 7" key="1">
    <citation type="journal article" date="2019" name="Int. J. Syst. Evol. Microbiol.">
        <title>The Global Catalogue of Microorganisms (GCM) 10K type strain sequencing project: providing services to taxonomists for standard genome sequencing and annotation.</title>
        <authorList>
            <consortium name="The Broad Institute Genomics Platform"/>
            <consortium name="The Broad Institute Genome Sequencing Center for Infectious Disease"/>
            <person name="Wu L."/>
            <person name="Ma J."/>
        </authorList>
    </citation>
    <scope>NUCLEOTIDE SEQUENCE [LARGE SCALE GENOMIC DNA]</scope>
    <source>
        <strain evidence="6 7">JCM 15933</strain>
    </source>
</reference>
<dbReference type="InterPro" id="IPR003593">
    <property type="entry name" value="AAA+_ATPase"/>
</dbReference>
<comment type="similarity">
    <text evidence="1">Belongs to the ABC transporter superfamily.</text>
</comment>
<evidence type="ECO:0000313" key="7">
    <source>
        <dbReference type="Proteomes" id="UP001501470"/>
    </source>
</evidence>
<keyword evidence="7" id="KW-1185">Reference proteome</keyword>
<evidence type="ECO:0000256" key="3">
    <source>
        <dbReference type="ARBA" id="ARBA00022741"/>
    </source>
</evidence>
<proteinExistence type="inferred from homology"/>
<evidence type="ECO:0000256" key="1">
    <source>
        <dbReference type="ARBA" id="ARBA00005417"/>
    </source>
</evidence>
<dbReference type="InterPro" id="IPR027417">
    <property type="entry name" value="P-loop_NTPase"/>
</dbReference>
<dbReference type="PROSITE" id="PS50893">
    <property type="entry name" value="ABC_TRANSPORTER_2"/>
    <property type="match status" value="1"/>
</dbReference>
<dbReference type="SUPFAM" id="SSF52540">
    <property type="entry name" value="P-loop containing nucleoside triphosphate hydrolases"/>
    <property type="match status" value="1"/>
</dbReference>
<keyword evidence="4" id="KW-0067">ATP-binding</keyword>
<organism evidence="6 7">
    <name type="scientific">Dactylosporangium maewongense</name>
    <dbReference type="NCBI Taxonomy" id="634393"/>
    <lineage>
        <taxon>Bacteria</taxon>
        <taxon>Bacillati</taxon>
        <taxon>Actinomycetota</taxon>
        <taxon>Actinomycetes</taxon>
        <taxon>Micromonosporales</taxon>
        <taxon>Micromonosporaceae</taxon>
        <taxon>Dactylosporangium</taxon>
    </lineage>
</organism>
<dbReference type="PANTHER" id="PTHR43335:SF4">
    <property type="entry name" value="ABC TRANSPORTER, ATP-BINDING PROTEIN"/>
    <property type="match status" value="1"/>
</dbReference>
<evidence type="ECO:0000259" key="5">
    <source>
        <dbReference type="PROSITE" id="PS50893"/>
    </source>
</evidence>
<dbReference type="SMART" id="SM00382">
    <property type="entry name" value="AAA"/>
    <property type="match status" value="1"/>
</dbReference>
<feature type="domain" description="ABC transporter" evidence="5">
    <location>
        <begin position="12"/>
        <end position="235"/>
    </location>
</feature>
<name>A0ABN2C496_9ACTN</name>
<dbReference type="Proteomes" id="UP001501470">
    <property type="component" value="Unassembled WGS sequence"/>
</dbReference>
<accession>A0ABN2C496</accession>
<gene>
    <name evidence="6" type="ORF">GCM10009827_084540</name>
</gene>
<sequence>MRATMRGMTNAIRTRGLTKRYGGRAVVDGLDLDVPAGVVAGLIGPNGAGKTTTLRMLLGLVRPDAGDGSVNGAPLGRPAAYLPWVGAMIEGPAFYPGLSGARNLAVQAALGGLDPAGIPALLARVGLTGDKPFQRYSLGMKQRLGIAAALLGDPALVILDEPANGLDPAGIRDMRGIVRSINDDGRTVLVSSHLLSEVQQVCDWLIVIGDGRRLFQGPTSELLAGGGDLEEHYLSMFTATFTATEGRSS</sequence>